<organism evidence="2 3">
    <name type="scientific">Caenorhabditis auriculariae</name>
    <dbReference type="NCBI Taxonomy" id="2777116"/>
    <lineage>
        <taxon>Eukaryota</taxon>
        <taxon>Metazoa</taxon>
        <taxon>Ecdysozoa</taxon>
        <taxon>Nematoda</taxon>
        <taxon>Chromadorea</taxon>
        <taxon>Rhabditida</taxon>
        <taxon>Rhabditina</taxon>
        <taxon>Rhabditomorpha</taxon>
        <taxon>Rhabditoidea</taxon>
        <taxon>Rhabditidae</taxon>
        <taxon>Peloderinae</taxon>
        <taxon>Caenorhabditis</taxon>
    </lineage>
</organism>
<comment type="caution">
    <text evidence="2">The sequence shown here is derived from an EMBL/GenBank/DDBJ whole genome shotgun (WGS) entry which is preliminary data.</text>
</comment>
<dbReference type="EMBL" id="CAJGYM010000040">
    <property type="protein sequence ID" value="CAD6194014.1"/>
    <property type="molecule type" value="Genomic_DNA"/>
</dbReference>
<feature type="compositionally biased region" description="Low complexity" evidence="1">
    <location>
        <begin position="33"/>
        <end position="50"/>
    </location>
</feature>
<gene>
    <name evidence="2" type="ORF">CAUJ_LOCUS9933</name>
</gene>
<dbReference type="AlphaFoldDB" id="A0A8S1HE37"/>
<keyword evidence="3" id="KW-1185">Reference proteome</keyword>
<feature type="compositionally biased region" description="Basic and acidic residues" evidence="1">
    <location>
        <begin position="78"/>
        <end position="95"/>
    </location>
</feature>
<dbReference type="OrthoDB" id="5866075at2759"/>
<dbReference type="Proteomes" id="UP000835052">
    <property type="component" value="Unassembled WGS sequence"/>
</dbReference>
<evidence type="ECO:0000313" key="2">
    <source>
        <dbReference type="EMBL" id="CAD6194014.1"/>
    </source>
</evidence>
<name>A0A8S1HE37_9PELO</name>
<proteinExistence type="predicted"/>
<accession>A0A8S1HE37</accession>
<evidence type="ECO:0000256" key="1">
    <source>
        <dbReference type="SAM" id="MobiDB-lite"/>
    </source>
</evidence>
<feature type="region of interest" description="Disordered" evidence="1">
    <location>
        <begin position="26"/>
        <end position="97"/>
    </location>
</feature>
<reference evidence="2" key="1">
    <citation type="submission" date="2020-10" db="EMBL/GenBank/DDBJ databases">
        <authorList>
            <person name="Kikuchi T."/>
        </authorList>
    </citation>
    <scope>NUCLEOTIDE SEQUENCE</scope>
    <source>
        <strain evidence="2">NKZ352</strain>
    </source>
</reference>
<evidence type="ECO:0000313" key="3">
    <source>
        <dbReference type="Proteomes" id="UP000835052"/>
    </source>
</evidence>
<sequence length="158" mass="17294">MPRRRGAGGGGFGLASLRRELHLHNLFRDTPRRSATPTTSLTSASPQSLSVNTTFSHGGAAPSDGGHLAPSASGNVHARRESFLYRPSDDPREPTVRPVSRASSIASNEHGRWHSSLHFELLLAPALFFGRGWRYPYALCFRFCFQPQLSVSKAPPNE</sequence>
<protein>
    <submittedName>
        <fullName evidence="2">Uncharacterized protein</fullName>
    </submittedName>
</protein>